<protein>
    <submittedName>
        <fullName evidence="1">Uncharacterized protein</fullName>
    </submittedName>
</protein>
<dbReference type="AlphaFoldDB" id="A0A016UFN3"/>
<dbReference type="Proteomes" id="UP000024635">
    <property type="component" value="Unassembled WGS sequence"/>
</dbReference>
<proteinExistence type="predicted"/>
<dbReference type="EMBL" id="JARK01001377">
    <property type="protein sequence ID" value="EYC14119.1"/>
    <property type="molecule type" value="Genomic_DNA"/>
</dbReference>
<comment type="caution">
    <text evidence="1">The sequence shown here is derived from an EMBL/GenBank/DDBJ whole genome shotgun (WGS) entry which is preliminary data.</text>
</comment>
<evidence type="ECO:0000313" key="2">
    <source>
        <dbReference type="Proteomes" id="UP000024635"/>
    </source>
</evidence>
<sequence length="86" mass="9527">MFEYRVCSKLQTAADNRRERGAAFLSRCTEATHAGSACLLRHGIRALLLLSEADNQSQHAKPLCLCSRTPRRGSALCLRPFVAHCI</sequence>
<keyword evidence="2" id="KW-1185">Reference proteome</keyword>
<evidence type="ECO:0000313" key="1">
    <source>
        <dbReference type="EMBL" id="EYC14119.1"/>
    </source>
</evidence>
<name>A0A016UFN3_9BILA</name>
<reference evidence="2" key="1">
    <citation type="journal article" date="2015" name="Nat. Genet.">
        <title>The genome and transcriptome of the zoonotic hookworm Ancylostoma ceylanicum identify infection-specific gene families.</title>
        <authorList>
            <person name="Schwarz E.M."/>
            <person name="Hu Y."/>
            <person name="Antoshechkin I."/>
            <person name="Miller M.M."/>
            <person name="Sternberg P.W."/>
            <person name="Aroian R.V."/>
        </authorList>
    </citation>
    <scope>NUCLEOTIDE SEQUENCE</scope>
    <source>
        <strain evidence="2">HY135</strain>
    </source>
</reference>
<gene>
    <name evidence="1" type="primary">Acey_s0041.g351</name>
    <name evidence="1" type="ORF">Y032_0041g351</name>
</gene>
<organism evidence="1 2">
    <name type="scientific">Ancylostoma ceylanicum</name>
    <dbReference type="NCBI Taxonomy" id="53326"/>
    <lineage>
        <taxon>Eukaryota</taxon>
        <taxon>Metazoa</taxon>
        <taxon>Ecdysozoa</taxon>
        <taxon>Nematoda</taxon>
        <taxon>Chromadorea</taxon>
        <taxon>Rhabditida</taxon>
        <taxon>Rhabditina</taxon>
        <taxon>Rhabditomorpha</taxon>
        <taxon>Strongyloidea</taxon>
        <taxon>Ancylostomatidae</taxon>
        <taxon>Ancylostomatinae</taxon>
        <taxon>Ancylostoma</taxon>
    </lineage>
</organism>
<accession>A0A016UFN3</accession>